<feature type="domain" description="Arrestin C-terminal-like" evidence="2">
    <location>
        <begin position="177"/>
        <end position="313"/>
    </location>
</feature>
<dbReference type="EMBL" id="NIVC01002405">
    <property type="protein sequence ID" value="PAA58151.1"/>
    <property type="molecule type" value="Genomic_DNA"/>
</dbReference>
<dbReference type="Pfam" id="PF00339">
    <property type="entry name" value="Arrestin_N"/>
    <property type="match status" value="1"/>
</dbReference>
<reference evidence="3 4" key="1">
    <citation type="submission" date="2017-06" db="EMBL/GenBank/DDBJ databases">
        <title>A platform for efficient transgenesis in Macrostomum lignano, a flatworm model organism for stem cell research.</title>
        <authorList>
            <person name="Berezikov E."/>
        </authorList>
    </citation>
    <scope>NUCLEOTIDE SEQUENCE [LARGE SCALE GENOMIC DNA]</scope>
    <source>
        <strain evidence="3">DV1</strain>
        <tissue evidence="3">Whole organism</tissue>
    </source>
</reference>
<keyword evidence="4" id="KW-1185">Reference proteome</keyword>
<evidence type="ECO:0000313" key="4">
    <source>
        <dbReference type="Proteomes" id="UP000215902"/>
    </source>
</evidence>
<comment type="similarity">
    <text evidence="1">Belongs to the arrestin family.</text>
</comment>
<dbReference type="SUPFAM" id="SSF81296">
    <property type="entry name" value="E set domains"/>
    <property type="match status" value="2"/>
</dbReference>
<proteinExistence type="inferred from homology"/>
<dbReference type="Pfam" id="PF02752">
    <property type="entry name" value="Arrestin_C"/>
    <property type="match status" value="1"/>
</dbReference>
<evidence type="ECO:0000256" key="1">
    <source>
        <dbReference type="ARBA" id="ARBA00005298"/>
    </source>
</evidence>
<dbReference type="PANTHER" id="PTHR11188">
    <property type="entry name" value="ARRESTIN DOMAIN CONTAINING PROTEIN"/>
    <property type="match status" value="1"/>
</dbReference>
<dbReference type="OrthoDB" id="7785529at2759"/>
<dbReference type="InterPro" id="IPR050357">
    <property type="entry name" value="Arrestin_domain-protein"/>
</dbReference>
<accession>A0A267E983</accession>
<comment type="caution">
    <text evidence="3">The sequence shown here is derived from an EMBL/GenBank/DDBJ whole genome shotgun (WGS) entry which is preliminary data.</text>
</comment>
<dbReference type="PANTHER" id="PTHR11188:SF144">
    <property type="entry name" value="ARRESTIN C-TERMINAL-LIKE DOMAIN-CONTAINING PROTEIN"/>
    <property type="match status" value="1"/>
</dbReference>
<dbReference type="InterPro" id="IPR014752">
    <property type="entry name" value="Arrestin-like_C"/>
</dbReference>
<dbReference type="AlphaFoldDB" id="A0A267E983"/>
<dbReference type="SMART" id="SM01017">
    <property type="entry name" value="Arrestin_C"/>
    <property type="match status" value="1"/>
</dbReference>
<dbReference type="InterPro" id="IPR011022">
    <property type="entry name" value="Arrestin_C-like"/>
</dbReference>
<dbReference type="Gene3D" id="2.60.40.640">
    <property type="match status" value="2"/>
</dbReference>
<dbReference type="Proteomes" id="UP000215902">
    <property type="component" value="Unassembled WGS sequence"/>
</dbReference>
<evidence type="ECO:0000313" key="3">
    <source>
        <dbReference type="EMBL" id="PAA58151.1"/>
    </source>
</evidence>
<dbReference type="GO" id="GO:0015031">
    <property type="term" value="P:protein transport"/>
    <property type="evidence" value="ECO:0007669"/>
    <property type="project" value="TreeGrafter"/>
</dbReference>
<protein>
    <recommendedName>
        <fullName evidence="2">Arrestin C-terminal-like domain-containing protein</fullName>
    </recommendedName>
</protein>
<dbReference type="STRING" id="282301.A0A267E983"/>
<dbReference type="InterPro" id="IPR011021">
    <property type="entry name" value="Arrestin-like_N"/>
</dbReference>
<evidence type="ECO:0000259" key="2">
    <source>
        <dbReference type="SMART" id="SM01017"/>
    </source>
</evidence>
<dbReference type="InterPro" id="IPR014756">
    <property type="entry name" value="Ig_E-set"/>
</dbReference>
<gene>
    <name evidence="3" type="ORF">BOX15_Mlig026886g1</name>
</gene>
<organism evidence="3 4">
    <name type="scientific">Macrostomum lignano</name>
    <dbReference type="NCBI Taxonomy" id="282301"/>
    <lineage>
        <taxon>Eukaryota</taxon>
        <taxon>Metazoa</taxon>
        <taxon>Spiralia</taxon>
        <taxon>Lophotrochozoa</taxon>
        <taxon>Platyhelminthes</taxon>
        <taxon>Rhabditophora</taxon>
        <taxon>Macrostomorpha</taxon>
        <taxon>Macrostomida</taxon>
        <taxon>Macrostomidae</taxon>
        <taxon>Macrostomum</taxon>
    </lineage>
</organism>
<dbReference type="GO" id="GO:0005737">
    <property type="term" value="C:cytoplasm"/>
    <property type="evidence" value="ECO:0007669"/>
    <property type="project" value="TreeGrafter"/>
</dbReference>
<sequence>MVDYINKFDIELAKPVWYAGEELTGHVIVDSTENFKVRGIRVHLRGRGHVEWKVSRSGERHSVKEDQVYLDSKTTVWGIEKGLEPGGNDALPILPRGAHKWQFSFPLPESALPPSFESRTCTVRYYLRCIIDVPYASNPSHITYFTVIGPYSDCMETRYLCPTCMEISSHTCPCLPLMKPLRLSGTLERSAYCCGEHIKLRCQVANDTDRQLRISVKLVQDCCFFINQGVLGICKEFQHVAFEYRSDLIRARQSVDWDLSSFLLLPPVPPTIPEGFCRLMQIGYTLRVNLVRDGKAPTNLCLDFPFTIATLPFRIPNVAVPPVVFQTAVESVEGGMYISPAFTLGQVYDGTEGAESGVLYQPVYPTVMKNPAKLERQRLASIANGLNDCAEKVSSV</sequence>
<name>A0A267E983_9PLAT</name>